<dbReference type="AlphaFoldDB" id="A0A4Q9QVI4"/>
<keyword evidence="3" id="KW-0804">Transcription</keyword>
<evidence type="ECO:0000313" key="6">
    <source>
        <dbReference type="Proteomes" id="UP000293172"/>
    </source>
</evidence>
<organism evidence="5 6">
    <name type="scientific">Phytopseudomonas dryadis</name>
    <dbReference type="NCBI Taxonomy" id="2487520"/>
    <lineage>
        <taxon>Bacteria</taxon>
        <taxon>Pseudomonadati</taxon>
        <taxon>Pseudomonadota</taxon>
        <taxon>Gammaproteobacteria</taxon>
        <taxon>Pseudomonadales</taxon>
        <taxon>Pseudomonadaceae</taxon>
        <taxon>Phytopseudomonas</taxon>
    </lineage>
</organism>
<dbReference type="GO" id="GO:0003677">
    <property type="term" value="F:DNA binding"/>
    <property type="evidence" value="ECO:0007669"/>
    <property type="project" value="UniProtKB-KW"/>
</dbReference>
<dbReference type="PANTHER" id="PTHR43537:SF24">
    <property type="entry name" value="GLUCONATE OPERON TRANSCRIPTIONAL REPRESSOR"/>
    <property type="match status" value="1"/>
</dbReference>
<proteinExistence type="predicted"/>
<dbReference type="EMBL" id="QJUL01000044">
    <property type="protein sequence ID" value="TBU86939.1"/>
    <property type="molecule type" value="Genomic_DNA"/>
</dbReference>
<dbReference type="SUPFAM" id="SSF46785">
    <property type="entry name" value="Winged helix' DNA-binding domain"/>
    <property type="match status" value="1"/>
</dbReference>
<evidence type="ECO:0000256" key="2">
    <source>
        <dbReference type="ARBA" id="ARBA00023125"/>
    </source>
</evidence>
<evidence type="ECO:0000313" key="5">
    <source>
        <dbReference type="EMBL" id="TBU86939.1"/>
    </source>
</evidence>
<sequence>MKEKTSKTKFLYRQLRHAVLAGHYAPGQRLDLRLLAEQYQISPTPVGEVLHRLVGEGLLVAITDEQMEVPLATDLDLRDLYGWMQFLLLMACDMGVADLAPEPQPLPRTTASSDIPKLTYQLFDTIALATGSASLRHAVRQTSDQLAPARRAERTLLKDTIEELQHLDRQWCRHDMRALKKALTDYHERRTRHIPRLVAVVNGAANE</sequence>
<evidence type="ECO:0000256" key="1">
    <source>
        <dbReference type="ARBA" id="ARBA00023015"/>
    </source>
</evidence>
<comment type="caution">
    <text evidence="5">The sequence shown here is derived from an EMBL/GenBank/DDBJ whole genome shotgun (WGS) entry which is preliminary data.</text>
</comment>
<dbReference type="PROSITE" id="PS50949">
    <property type="entry name" value="HTH_GNTR"/>
    <property type="match status" value="1"/>
</dbReference>
<dbReference type="InterPro" id="IPR036388">
    <property type="entry name" value="WH-like_DNA-bd_sf"/>
</dbReference>
<evidence type="ECO:0000256" key="3">
    <source>
        <dbReference type="ARBA" id="ARBA00023163"/>
    </source>
</evidence>
<keyword evidence="2" id="KW-0238">DNA-binding</keyword>
<keyword evidence="1" id="KW-0805">Transcription regulation</keyword>
<dbReference type="InterPro" id="IPR000524">
    <property type="entry name" value="Tscrpt_reg_HTH_GntR"/>
</dbReference>
<reference evidence="5 6" key="1">
    <citation type="submission" date="2018-06" db="EMBL/GenBank/DDBJ databases">
        <title>Three novel Pseudomonas species isolated from symptomatic oak.</title>
        <authorList>
            <person name="Bueno-Gonzalez V."/>
            <person name="Brady C."/>
        </authorList>
    </citation>
    <scope>NUCLEOTIDE SEQUENCE [LARGE SCALE GENOMIC DNA]</scope>
    <source>
        <strain evidence="5 6">P6B</strain>
    </source>
</reference>
<evidence type="ECO:0000259" key="4">
    <source>
        <dbReference type="PROSITE" id="PS50949"/>
    </source>
</evidence>
<dbReference type="OrthoDB" id="9799812at2"/>
<dbReference type="PANTHER" id="PTHR43537">
    <property type="entry name" value="TRANSCRIPTIONAL REGULATOR, GNTR FAMILY"/>
    <property type="match status" value="1"/>
</dbReference>
<dbReference type="GO" id="GO:0003700">
    <property type="term" value="F:DNA-binding transcription factor activity"/>
    <property type="evidence" value="ECO:0007669"/>
    <property type="project" value="InterPro"/>
</dbReference>
<protein>
    <submittedName>
        <fullName evidence="5">Transcriptional regulator</fullName>
    </submittedName>
</protein>
<gene>
    <name evidence="5" type="ORF">DNK44_21730</name>
</gene>
<name>A0A4Q9QVI4_9GAMM</name>
<feature type="domain" description="HTH gntR-type" evidence="4">
    <location>
        <begin position="5"/>
        <end position="72"/>
    </location>
</feature>
<dbReference type="Gene3D" id="1.10.10.10">
    <property type="entry name" value="Winged helix-like DNA-binding domain superfamily/Winged helix DNA-binding domain"/>
    <property type="match status" value="1"/>
</dbReference>
<dbReference type="Proteomes" id="UP000293172">
    <property type="component" value="Unassembled WGS sequence"/>
</dbReference>
<accession>A0A4Q9QVI4</accession>
<dbReference type="RefSeq" id="WP_131199011.1">
    <property type="nucleotide sequence ID" value="NZ_QJUL01000044.1"/>
</dbReference>
<dbReference type="InterPro" id="IPR036390">
    <property type="entry name" value="WH_DNA-bd_sf"/>
</dbReference>
<dbReference type="Pfam" id="PF00392">
    <property type="entry name" value="GntR"/>
    <property type="match status" value="1"/>
</dbReference>
<dbReference type="SMART" id="SM00345">
    <property type="entry name" value="HTH_GNTR"/>
    <property type="match status" value="1"/>
</dbReference>